<reference evidence="1 2" key="1">
    <citation type="submission" date="2016-02" db="EMBL/GenBank/DDBJ databases">
        <title>Genome analysis of coral dinoflagellate symbionts highlights evolutionary adaptations to a symbiotic lifestyle.</title>
        <authorList>
            <person name="Aranda M."/>
            <person name="Li Y."/>
            <person name="Liew Y.J."/>
            <person name="Baumgarten S."/>
            <person name="Simakov O."/>
            <person name="Wilson M."/>
            <person name="Piel J."/>
            <person name="Ashoor H."/>
            <person name="Bougouffa S."/>
            <person name="Bajic V.B."/>
            <person name="Ryu T."/>
            <person name="Ravasi T."/>
            <person name="Bayer T."/>
            <person name="Micklem G."/>
            <person name="Kim H."/>
            <person name="Bhak J."/>
            <person name="Lajeunesse T.C."/>
            <person name="Voolstra C.R."/>
        </authorList>
    </citation>
    <scope>NUCLEOTIDE SEQUENCE [LARGE SCALE GENOMIC DNA]</scope>
    <source>
        <strain evidence="1 2">CCMP2467</strain>
    </source>
</reference>
<dbReference type="Proteomes" id="UP000186817">
    <property type="component" value="Unassembled WGS sequence"/>
</dbReference>
<accession>A0A1Q9DCR7</accession>
<proteinExistence type="predicted"/>
<dbReference type="EMBL" id="LSRX01000597">
    <property type="protein sequence ID" value="OLP93016.1"/>
    <property type="molecule type" value="Genomic_DNA"/>
</dbReference>
<sequence length="183" mass="20000">MDGWLDGWMDGWTDGWMEVGRGALPASSSNKLAALWKELAYNRGLYEQMAVEGFMMPLTSKFLPQATHTGKLDPHPSCGRYTGSTGLGELLQFQQSSFYPDTWSIVPSSAILGSSFCLVHQTPLRLQKMARSRLGRGLAVAALWMAALSLTRSLAFAPGEAGSSRREFLASALTPVFDYDNTV</sequence>
<dbReference type="AlphaFoldDB" id="A0A1Q9DCR7"/>
<organism evidence="1 2">
    <name type="scientific">Symbiodinium microadriaticum</name>
    <name type="common">Dinoflagellate</name>
    <name type="synonym">Zooxanthella microadriatica</name>
    <dbReference type="NCBI Taxonomy" id="2951"/>
    <lineage>
        <taxon>Eukaryota</taxon>
        <taxon>Sar</taxon>
        <taxon>Alveolata</taxon>
        <taxon>Dinophyceae</taxon>
        <taxon>Suessiales</taxon>
        <taxon>Symbiodiniaceae</taxon>
        <taxon>Symbiodinium</taxon>
    </lineage>
</organism>
<gene>
    <name evidence="1" type="ORF">AK812_SmicGene25122</name>
</gene>
<name>A0A1Q9DCR7_SYMMI</name>
<protein>
    <submittedName>
        <fullName evidence="1">Uncharacterized protein</fullName>
    </submittedName>
</protein>
<keyword evidence="2" id="KW-1185">Reference proteome</keyword>
<evidence type="ECO:0000313" key="1">
    <source>
        <dbReference type="EMBL" id="OLP93016.1"/>
    </source>
</evidence>
<comment type="caution">
    <text evidence="1">The sequence shown here is derived from an EMBL/GenBank/DDBJ whole genome shotgun (WGS) entry which is preliminary data.</text>
</comment>
<evidence type="ECO:0000313" key="2">
    <source>
        <dbReference type="Proteomes" id="UP000186817"/>
    </source>
</evidence>